<dbReference type="InterPro" id="IPR022383">
    <property type="entry name" value="Lactate/malate_DH_C"/>
</dbReference>
<comment type="similarity">
    <text evidence="7">Belongs to the LDH/MDH superfamily.</text>
</comment>
<reference evidence="10 11" key="1">
    <citation type="submission" date="2016-08" db="EMBL/GenBank/DDBJ databases">
        <title>Campylobacter species from sea mammals.</title>
        <authorList>
            <person name="Gilbert M.J."/>
            <person name="Byrne B.A."/>
            <person name="Zomer A.L."/>
            <person name="Wagenaar J.A."/>
        </authorList>
    </citation>
    <scope>NUCLEOTIDE SEQUENCE [LARGE SCALE GENOMIC DNA]</scope>
    <source>
        <strain evidence="10 11">1105248</strain>
    </source>
</reference>
<feature type="domain" description="Lactate/malate dehydrogenase C-terminal" evidence="9">
    <location>
        <begin position="145"/>
        <end position="292"/>
    </location>
</feature>
<feature type="binding site" evidence="5">
    <location>
        <position position="119"/>
    </location>
    <ligand>
        <name>substrate</name>
    </ligand>
</feature>
<dbReference type="Proteomes" id="UP000189728">
    <property type="component" value="Unassembled WGS sequence"/>
</dbReference>
<dbReference type="Pfam" id="PF00056">
    <property type="entry name" value="Ldh_1_N"/>
    <property type="match status" value="1"/>
</dbReference>
<evidence type="ECO:0000313" key="11">
    <source>
        <dbReference type="Proteomes" id="UP000189728"/>
    </source>
</evidence>
<gene>
    <name evidence="10" type="ORF">BFG04_02910</name>
</gene>
<dbReference type="GO" id="GO:0004459">
    <property type="term" value="F:L-lactate dehydrogenase (NAD+) activity"/>
    <property type="evidence" value="ECO:0007669"/>
    <property type="project" value="TreeGrafter"/>
</dbReference>
<evidence type="ECO:0000256" key="5">
    <source>
        <dbReference type="PIRSR" id="PIRSR000102-2"/>
    </source>
</evidence>
<feature type="binding site" evidence="6">
    <location>
        <begin position="117"/>
        <end position="119"/>
    </location>
    <ligand>
        <name>NAD(+)</name>
        <dbReference type="ChEBI" id="CHEBI:57540"/>
    </ligand>
</feature>
<evidence type="ECO:0000256" key="1">
    <source>
        <dbReference type="ARBA" id="ARBA00022532"/>
    </source>
</evidence>
<name>A0AAX0LAU4_9BACT</name>
<evidence type="ECO:0000259" key="8">
    <source>
        <dbReference type="Pfam" id="PF00056"/>
    </source>
</evidence>
<dbReference type="PANTHER" id="PTHR43128:SF16">
    <property type="entry name" value="L-LACTATE DEHYDROGENASE"/>
    <property type="match status" value="1"/>
</dbReference>
<comment type="caution">
    <text evidence="10">The sequence shown here is derived from an EMBL/GenBank/DDBJ whole genome shotgun (WGS) entry which is preliminary data.</text>
</comment>
<accession>A0AAX0LAU4</accession>
<dbReference type="RefSeq" id="WP_078415425.1">
    <property type="nucleotide sequence ID" value="NZ_MCRK01000034.1"/>
</dbReference>
<dbReference type="Gene3D" id="3.90.110.10">
    <property type="entry name" value="Lactate dehydrogenase/glycoside hydrolase, family 4, C-terminal"/>
    <property type="match status" value="1"/>
</dbReference>
<keyword evidence="3 6" id="KW-0520">NAD</keyword>
<dbReference type="CDD" id="cd01339">
    <property type="entry name" value="LDH-like_MDH"/>
    <property type="match status" value="1"/>
</dbReference>
<dbReference type="GO" id="GO:0006089">
    <property type="term" value="P:lactate metabolic process"/>
    <property type="evidence" value="ECO:0007669"/>
    <property type="project" value="TreeGrafter"/>
</dbReference>
<feature type="binding site" evidence="6">
    <location>
        <position position="32"/>
    </location>
    <ligand>
        <name>NAD(+)</name>
        <dbReference type="ChEBI" id="CHEBI:57540"/>
    </ligand>
</feature>
<evidence type="ECO:0000256" key="7">
    <source>
        <dbReference type="RuleBase" id="RU003369"/>
    </source>
</evidence>
<dbReference type="InterPro" id="IPR011275">
    <property type="entry name" value="Malate_DH_type3"/>
</dbReference>
<dbReference type="SUPFAM" id="SSF56327">
    <property type="entry name" value="LDH C-terminal domain-like"/>
    <property type="match status" value="1"/>
</dbReference>
<dbReference type="SUPFAM" id="SSF51735">
    <property type="entry name" value="NAD(P)-binding Rossmann-fold domains"/>
    <property type="match status" value="1"/>
</dbReference>
<evidence type="ECO:0000256" key="4">
    <source>
        <dbReference type="PIRSR" id="PIRSR000102-1"/>
    </source>
</evidence>
<dbReference type="PANTHER" id="PTHR43128">
    <property type="entry name" value="L-2-HYDROXYCARBOXYLATE DEHYDROGENASE (NAD(P)(+))"/>
    <property type="match status" value="1"/>
</dbReference>
<evidence type="ECO:0000259" key="9">
    <source>
        <dbReference type="Pfam" id="PF02866"/>
    </source>
</evidence>
<dbReference type="InterPro" id="IPR001236">
    <property type="entry name" value="Lactate/malate_DH_N"/>
</dbReference>
<feature type="active site" description="Proton acceptor" evidence="4">
    <location>
        <position position="174"/>
    </location>
</feature>
<feature type="binding site" evidence="5">
    <location>
        <position position="81"/>
    </location>
    <ligand>
        <name>substrate</name>
    </ligand>
</feature>
<feature type="binding site" evidence="5">
    <location>
        <position position="150"/>
    </location>
    <ligand>
        <name>substrate</name>
    </ligand>
</feature>
<organism evidence="10 11">
    <name type="scientific">Campylobacter pinnipediorum subsp. pinnipediorum</name>
    <dbReference type="NCBI Taxonomy" id="1660067"/>
    <lineage>
        <taxon>Bacteria</taxon>
        <taxon>Pseudomonadati</taxon>
        <taxon>Campylobacterota</taxon>
        <taxon>Epsilonproteobacteria</taxon>
        <taxon>Campylobacterales</taxon>
        <taxon>Campylobacteraceae</taxon>
        <taxon>Campylobacter</taxon>
    </lineage>
</organism>
<dbReference type="PIRSF" id="PIRSF000102">
    <property type="entry name" value="Lac_mal_DH"/>
    <property type="match status" value="1"/>
</dbReference>
<dbReference type="PRINTS" id="PR00086">
    <property type="entry name" value="LLDHDRGNASE"/>
</dbReference>
<dbReference type="InterPro" id="IPR036291">
    <property type="entry name" value="NAD(P)-bd_dom_sf"/>
</dbReference>
<protein>
    <submittedName>
        <fullName evidence="10">Malate dehydrogenase</fullName>
    </submittedName>
</protein>
<keyword evidence="1" id="KW-0816">Tricarboxylic acid cycle</keyword>
<dbReference type="Gene3D" id="3.40.50.720">
    <property type="entry name" value="NAD(P)-binding Rossmann-like Domain"/>
    <property type="match status" value="1"/>
</dbReference>
<dbReference type="Pfam" id="PF02866">
    <property type="entry name" value="Ldh_1_C"/>
    <property type="match status" value="1"/>
</dbReference>
<dbReference type="InterPro" id="IPR001557">
    <property type="entry name" value="L-lactate/malate_DH"/>
</dbReference>
<keyword evidence="2 7" id="KW-0560">Oxidoreductase</keyword>
<sequence length="297" mass="32483">MKISVIGAGNVGASVAYALSLKNVCKELVLIDIFADVAKAKAMDIYQSNCVFGNDCAVYGGDDYSLLKNSDIVVITAGSPRKDGQSREDLLIKNAEVVKTASENIKRYAPNSIIIVVTNPLDVMVWVAYNYSGFDKRKIIGMAGELDSARLIYEISNLKNIKANEIRAKVVGVHSDEMIVLKSSLNTKLNKDEFDKIELETKGGGAKIVKLLKTSAFYAPAAGVVKMCLAIKDNKDEVLSTSVILSKELACGRLVRLSKDGVCEILPLELDDDEKEKLKISEEKITNNIKFLKENLI</sequence>
<evidence type="ECO:0000256" key="6">
    <source>
        <dbReference type="PIRSR" id="PIRSR000102-3"/>
    </source>
</evidence>
<feature type="binding site" evidence="5">
    <location>
        <position position="87"/>
    </location>
    <ligand>
        <name>substrate</name>
    </ligand>
</feature>
<evidence type="ECO:0000256" key="3">
    <source>
        <dbReference type="ARBA" id="ARBA00023027"/>
    </source>
</evidence>
<proteinExistence type="inferred from homology"/>
<feature type="domain" description="Lactate/malate dehydrogenase N-terminal" evidence="8">
    <location>
        <begin position="1"/>
        <end position="141"/>
    </location>
</feature>
<evidence type="ECO:0000313" key="10">
    <source>
        <dbReference type="EMBL" id="OPA77883.1"/>
    </source>
</evidence>
<dbReference type="EMBL" id="MCRK01000034">
    <property type="protein sequence ID" value="OPA77883.1"/>
    <property type="molecule type" value="Genomic_DNA"/>
</dbReference>
<dbReference type="AlphaFoldDB" id="A0AAX0LAU4"/>
<dbReference type="FunFam" id="3.40.50.720:FF:000018">
    <property type="entry name" value="Malate dehydrogenase"/>
    <property type="match status" value="1"/>
</dbReference>
<dbReference type="InterPro" id="IPR015955">
    <property type="entry name" value="Lactate_DH/Glyco_Ohase_4_C"/>
</dbReference>
<feature type="binding site" evidence="6">
    <location>
        <begin position="7"/>
        <end position="12"/>
    </location>
    <ligand>
        <name>NAD(+)</name>
        <dbReference type="ChEBI" id="CHEBI:57540"/>
    </ligand>
</feature>
<feature type="binding site" evidence="6">
    <location>
        <position position="94"/>
    </location>
    <ligand>
        <name>NAD(+)</name>
        <dbReference type="ChEBI" id="CHEBI:57540"/>
    </ligand>
</feature>
<dbReference type="GO" id="GO:0006099">
    <property type="term" value="P:tricarboxylic acid cycle"/>
    <property type="evidence" value="ECO:0007669"/>
    <property type="project" value="UniProtKB-KW"/>
</dbReference>
<evidence type="ECO:0000256" key="2">
    <source>
        <dbReference type="ARBA" id="ARBA00023002"/>
    </source>
</evidence>
<dbReference type="NCBIfam" id="NF004863">
    <property type="entry name" value="PRK06223.1"/>
    <property type="match status" value="1"/>
</dbReference>